<dbReference type="CDD" id="cd00293">
    <property type="entry name" value="USP-like"/>
    <property type="match status" value="1"/>
</dbReference>
<name>A0A0R2JC75_9LACO</name>
<dbReference type="AlphaFoldDB" id="A0A0R2JC75"/>
<dbReference type="RefSeq" id="WP_057755696.1">
    <property type="nucleotide sequence ID" value="NZ_JQBP01000004.1"/>
</dbReference>
<dbReference type="Gene3D" id="3.40.50.620">
    <property type="entry name" value="HUPs"/>
    <property type="match status" value="1"/>
</dbReference>
<dbReference type="OrthoDB" id="2243761at2"/>
<sequence>MSKLDLNIEPNQFKTILVGVDESEQGYFALVNAVHQAREDDSKLVIATILEMGDLSTIEAMSLTAVKAKRVEYEENLKRYREFALSKGVKDVQTVFEDGSKAGDILVHEIAPEVQADLIIVGAHSREGFWDSLGSQATYVSRHARVSVMVARQLYRH</sequence>
<dbReference type="Proteomes" id="UP000051655">
    <property type="component" value="Unassembled WGS sequence"/>
</dbReference>
<dbReference type="InterPro" id="IPR006016">
    <property type="entry name" value="UspA"/>
</dbReference>
<evidence type="ECO:0000259" key="2">
    <source>
        <dbReference type="Pfam" id="PF00582"/>
    </source>
</evidence>
<dbReference type="STRING" id="1616.IV73_GL001039"/>
<reference evidence="3 4" key="1">
    <citation type="journal article" date="2015" name="Genome Announc.">
        <title>Expanding the biotechnology potential of lactobacilli through comparative genomics of 213 strains and associated genera.</title>
        <authorList>
            <person name="Sun Z."/>
            <person name="Harris H.M."/>
            <person name="McCann A."/>
            <person name="Guo C."/>
            <person name="Argimon S."/>
            <person name="Zhang W."/>
            <person name="Yang X."/>
            <person name="Jeffery I.B."/>
            <person name="Cooney J.C."/>
            <person name="Kagawa T.F."/>
            <person name="Liu W."/>
            <person name="Song Y."/>
            <person name="Salvetti E."/>
            <person name="Wrobel A."/>
            <person name="Rasinkangas P."/>
            <person name="Parkhill J."/>
            <person name="Rea M.C."/>
            <person name="O'Sullivan O."/>
            <person name="Ritari J."/>
            <person name="Douillard F.P."/>
            <person name="Paul Ross R."/>
            <person name="Yang R."/>
            <person name="Briner A.E."/>
            <person name="Felis G.E."/>
            <person name="de Vos W.M."/>
            <person name="Barrangou R."/>
            <person name="Klaenhammer T.R."/>
            <person name="Caufield P.W."/>
            <person name="Cui Y."/>
            <person name="Zhang H."/>
            <person name="O'Toole P.W."/>
        </authorList>
    </citation>
    <scope>NUCLEOTIDE SEQUENCE [LARGE SCALE GENOMIC DNA]</scope>
    <source>
        <strain evidence="3 4">DSM 20593</strain>
    </source>
</reference>
<keyword evidence="4" id="KW-1185">Reference proteome</keyword>
<organism evidence="3 4">
    <name type="scientific">Weissella kandleri</name>
    <dbReference type="NCBI Taxonomy" id="1616"/>
    <lineage>
        <taxon>Bacteria</taxon>
        <taxon>Bacillati</taxon>
        <taxon>Bacillota</taxon>
        <taxon>Bacilli</taxon>
        <taxon>Lactobacillales</taxon>
        <taxon>Lactobacillaceae</taxon>
        <taxon>Weissella</taxon>
    </lineage>
</organism>
<protein>
    <recommendedName>
        <fullName evidence="2">UspA domain-containing protein</fullName>
    </recommendedName>
</protein>
<dbReference type="PANTHER" id="PTHR46268:SF6">
    <property type="entry name" value="UNIVERSAL STRESS PROTEIN UP12"/>
    <property type="match status" value="1"/>
</dbReference>
<dbReference type="EMBL" id="JQBP01000004">
    <property type="protein sequence ID" value="KRN74915.1"/>
    <property type="molecule type" value="Genomic_DNA"/>
</dbReference>
<dbReference type="Pfam" id="PF00582">
    <property type="entry name" value="Usp"/>
    <property type="match status" value="1"/>
</dbReference>
<feature type="domain" description="UspA" evidence="2">
    <location>
        <begin position="13"/>
        <end position="152"/>
    </location>
</feature>
<dbReference type="PRINTS" id="PR01438">
    <property type="entry name" value="UNVRSLSTRESS"/>
</dbReference>
<comment type="similarity">
    <text evidence="1">Belongs to the universal stress protein A family.</text>
</comment>
<accession>A0A0R2JC75</accession>
<dbReference type="PATRIC" id="fig|1616.3.peg.1060"/>
<evidence type="ECO:0000313" key="3">
    <source>
        <dbReference type="EMBL" id="KRN74915.1"/>
    </source>
</evidence>
<dbReference type="InterPro" id="IPR014729">
    <property type="entry name" value="Rossmann-like_a/b/a_fold"/>
</dbReference>
<evidence type="ECO:0000313" key="4">
    <source>
        <dbReference type="Proteomes" id="UP000051655"/>
    </source>
</evidence>
<dbReference type="SUPFAM" id="SSF52402">
    <property type="entry name" value="Adenine nucleotide alpha hydrolases-like"/>
    <property type="match status" value="1"/>
</dbReference>
<dbReference type="InterPro" id="IPR006015">
    <property type="entry name" value="Universal_stress_UspA"/>
</dbReference>
<proteinExistence type="inferred from homology"/>
<comment type="caution">
    <text evidence="3">The sequence shown here is derived from an EMBL/GenBank/DDBJ whole genome shotgun (WGS) entry which is preliminary data.</text>
</comment>
<evidence type="ECO:0000256" key="1">
    <source>
        <dbReference type="ARBA" id="ARBA00008791"/>
    </source>
</evidence>
<dbReference type="PANTHER" id="PTHR46268">
    <property type="entry name" value="STRESS RESPONSE PROTEIN NHAX"/>
    <property type="match status" value="1"/>
</dbReference>
<gene>
    <name evidence="3" type="ORF">IV73_GL001039</name>
</gene>